<evidence type="ECO:0000256" key="1">
    <source>
        <dbReference type="ARBA" id="ARBA00005104"/>
    </source>
</evidence>
<comment type="caution">
    <text evidence="6">The sequence shown here is derived from an EMBL/GenBank/DDBJ whole genome shotgun (WGS) entry which is preliminary data.</text>
</comment>
<evidence type="ECO:0000313" key="7">
    <source>
        <dbReference type="Proteomes" id="UP000655420"/>
    </source>
</evidence>
<keyword evidence="2" id="KW-0521">NADP</keyword>
<dbReference type="AlphaFoldDB" id="A0A8J7SEA8"/>
<evidence type="ECO:0000313" key="6">
    <source>
        <dbReference type="EMBL" id="MBK0399718.1"/>
    </source>
</evidence>
<dbReference type="Proteomes" id="UP000655420">
    <property type="component" value="Unassembled WGS sequence"/>
</dbReference>
<comment type="pathway">
    <text evidence="1">Cofactor biosynthesis; riboflavin biosynthesis.</text>
</comment>
<gene>
    <name evidence="6" type="ORF">H0I76_10995</name>
</gene>
<evidence type="ECO:0000256" key="3">
    <source>
        <dbReference type="ARBA" id="ARBA00023002"/>
    </source>
</evidence>
<keyword evidence="3" id="KW-0560">Oxidoreductase</keyword>
<keyword evidence="7" id="KW-1185">Reference proteome</keyword>
<evidence type="ECO:0000256" key="2">
    <source>
        <dbReference type="ARBA" id="ARBA00022857"/>
    </source>
</evidence>
<dbReference type="InterPro" id="IPR002734">
    <property type="entry name" value="RibDG_C"/>
</dbReference>
<dbReference type="Gene3D" id="3.40.430.10">
    <property type="entry name" value="Dihydrofolate Reductase, subunit A"/>
    <property type="match status" value="1"/>
</dbReference>
<proteinExistence type="predicted"/>
<organism evidence="6 7">
    <name type="scientific">Thermohalobaculum xanthum</name>
    <dbReference type="NCBI Taxonomy" id="2753746"/>
    <lineage>
        <taxon>Bacteria</taxon>
        <taxon>Pseudomonadati</taxon>
        <taxon>Pseudomonadota</taxon>
        <taxon>Alphaproteobacteria</taxon>
        <taxon>Rhodobacterales</taxon>
        <taxon>Paracoccaceae</taxon>
        <taxon>Thermohalobaculum</taxon>
    </lineage>
</organism>
<evidence type="ECO:0000259" key="5">
    <source>
        <dbReference type="Pfam" id="PF01872"/>
    </source>
</evidence>
<name>A0A8J7SEA8_9RHOB</name>
<dbReference type="SUPFAM" id="SSF53597">
    <property type="entry name" value="Dihydrofolate reductase-like"/>
    <property type="match status" value="1"/>
</dbReference>
<reference evidence="6" key="1">
    <citation type="submission" date="2020-12" db="EMBL/GenBank/DDBJ databases">
        <title>Bacterial taxonomy.</title>
        <authorList>
            <person name="Pan X."/>
        </authorList>
    </citation>
    <scope>NUCLEOTIDE SEQUENCE</scope>
    <source>
        <strain evidence="6">M0105</strain>
    </source>
</reference>
<dbReference type="PANTHER" id="PTHR38011">
    <property type="entry name" value="DIHYDROFOLATE REDUCTASE FAMILY PROTEIN (AFU_ORTHOLOGUE AFUA_8G06820)"/>
    <property type="match status" value="1"/>
</dbReference>
<dbReference type="GO" id="GO:0009231">
    <property type="term" value="P:riboflavin biosynthetic process"/>
    <property type="evidence" value="ECO:0007669"/>
    <property type="project" value="InterPro"/>
</dbReference>
<dbReference type="GO" id="GO:0008703">
    <property type="term" value="F:5-amino-6-(5-phosphoribosylamino)uracil reductase activity"/>
    <property type="evidence" value="ECO:0007669"/>
    <property type="project" value="InterPro"/>
</dbReference>
<dbReference type="EMBL" id="JAEHHL010000006">
    <property type="protein sequence ID" value="MBK0399718.1"/>
    <property type="molecule type" value="Genomic_DNA"/>
</dbReference>
<evidence type="ECO:0000256" key="4">
    <source>
        <dbReference type="SAM" id="MobiDB-lite"/>
    </source>
</evidence>
<dbReference type="InterPro" id="IPR050765">
    <property type="entry name" value="Riboflavin_Biosynth_HTPR"/>
</dbReference>
<dbReference type="InterPro" id="IPR024072">
    <property type="entry name" value="DHFR-like_dom_sf"/>
</dbReference>
<dbReference type="Pfam" id="PF01872">
    <property type="entry name" value="RibD_C"/>
    <property type="match status" value="1"/>
</dbReference>
<sequence>MFVDAGKDNGRRRSSDYDPETALDRLARSDRGAAYVIGQLGQSLDGRIATPTGASKYINGHEALRHLHRIRACVDAVLVGVGTAIADNPQLTTRHVDGANPVRVIVDPQGRMPEGLAMLRDGAAPVLVVTLPGSDVPRGAEPVHLHCDGGGHIRPGTIAAALRERGLHRLLVEGGAATLARFIDAGELDELHLMVAPIVLGSGKTGLNLNPIAGLDEALRPLVRTMRFKDGDMLCMCDMRRPVAV</sequence>
<feature type="region of interest" description="Disordered" evidence="4">
    <location>
        <begin position="1"/>
        <end position="20"/>
    </location>
</feature>
<feature type="domain" description="Bacterial bifunctional deaminase-reductase C-terminal" evidence="5">
    <location>
        <begin position="34"/>
        <end position="205"/>
    </location>
</feature>
<accession>A0A8J7SEA8</accession>
<protein>
    <submittedName>
        <fullName evidence="6">RibD family protein</fullName>
    </submittedName>
</protein>
<dbReference type="PANTHER" id="PTHR38011:SF7">
    <property type="entry name" value="2,5-DIAMINO-6-RIBOSYLAMINO-4(3H)-PYRIMIDINONE 5'-PHOSPHATE REDUCTASE"/>
    <property type="match status" value="1"/>
</dbReference>